<dbReference type="EMBL" id="JBEPME010000007">
    <property type="protein sequence ID" value="MET3659017.1"/>
    <property type="molecule type" value="Genomic_DNA"/>
</dbReference>
<dbReference type="InterPro" id="IPR027455">
    <property type="entry name" value="Sper_AcTfrase_N"/>
</dbReference>
<dbReference type="CDD" id="cd04301">
    <property type="entry name" value="NAT_SF"/>
    <property type="match status" value="1"/>
</dbReference>
<dbReference type="InterPro" id="IPR000182">
    <property type="entry name" value="GNAT_dom"/>
</dbReference>
<dbReference type="GO" id="GO:0004145">
    <property type="term" value="F:diamine N-acetyltransferase activity"/>
    <property type="evidence" value="ECO:0007669"/>
    <property type="project" value="UniProtKB-EC"/>
</dbReference>
<keyword evidence="2 4" id="KW-0012">Acyltransferase</keyword>
<dbReference type="Pfam" id="PF00583">
    <property type="entry name" value="Acetyltransf_1"/>
    <property type="match status" value="1"/>
</dbReference>
<comment type="caution">
    <text evidence="4">The sequence shown here is derived from an EMBL/GenBank/DDBJ whole genome shotgun (WGS) entry which is preliminary data.</text>
</comment>
<dbReference type="RefSeq" id="WP_338656882.1">
    <property type="nucleotide sequence ID" value="NZ_CP146246.1"/>
</dbReference>
<dbReference type="EC" id="2.3.1.57" evidence="4"/>
<keyword evidence="5" id="KW-1185">Reference proteome</keyword>
<dbReference type="InterPro" id="IPR050680">
    <property type="entry name" value="YpeA/RimI_acetyltransf"/>
</dbReference>
<name>A0ABV2KD99_SPOPS</name>
<evidence type="ECO:0000256" key="1">
    <source>
        <dbReference type="ARBA" id="ARBA00022679"/>
    </source>
</evidence>
<dbReference type="InterPro" id="IPR016181">
    <property type="entry name" value="Acyl_CoA_acyltransferase"/>
</dbReference>
<organism evidence="4 5">
    <name type="scientific">Sporosarcina psychrophila</name>
    <name type="common">Bacillus psychrophilus</name>
    <dbReference type="NCBI Taxonomy" id="1476"/>
    <lineage>
        <taxon>Bacteria</taxon>
        <taxon>Bacillati</taxon>
        <taxon>Bacillota</taxon>
        <taxon>Bacilli</taxon>
        <taxon>Bacillales</taxon>
        <taxon>Caryophanaceae</taxon>
        <taxon>Sporosarcina</taxon>
    </lineage>
</organism>
<gene>
    <name evidence="4" type="ORF">ABIC55_004136</name>
</gene>
<dbReference type="Gene3D" id="1.10.287.900">
    <property type="entry name" value="The crystal structure of the spermine/spermidine acetyltransferase from enterococcus faecali"/>
    <property type="match status" value="1"/>
</dbReference>
<feature type="domain" description="N-acetyltransferase" evidence="3">
    <location>
        <begin position="3"/>
        <end position="149"/>
    </location>
</feature>
<dbReference type="Proteomes" id="UP001549104">
    <property type="component" value="Unassembled WGS sequence"/>
</dbReference>
<evidence type="ECO:0000313" key="4">
    <source>
        <dbReference type="EMBL" id="MET3659017.1"/>
    </source>
</evidence>
<sequence length="149" mass="17113">MTVIINEVTKDNINDILKLRINEKQQSFIETPQQCLDEAKVCSNFQPVGLYWEKNLVGFAMYGFFPDEGINGRVWLDRFLIDSKYQGLGLGSIMLSALIQRLEQEYSCNEIYLSIIADNQGALHLYQKFGFKFNGEVDSNNEKLMVKSL</sequence>
<evidence type="ECO:0000259" key="3">
    <source>
        <dbReference type="PROSITE" id="PS51186"/>
    </source>
</evidence>
<protein>
    <submittedName>
        <fullName evidence="4">Diamine N-acetyltransferase</fullName>
        <ecNumber evidence="4">2.3.1.57</ecNumber>
    </submittedName>
</protein>
<dbReference type="Gene3D" id="3.40.630.30">
    <property type="match status" value="1"/>
</dbReference>
<dbReference type="PANTHER" id="PTHR43420">
    <property type="entry name" value="ACETYLTRANSFERASE"/>
    <property type="match status" value="1"/>
</dbReference>
<evidence type="ECO:0000256" key="2">
    <source>
        <dbReference type="ARBA" id="ARBA00023315"/>
    </source>
</evidence>
<dbReference type="PROSITE" id="PS51186">
    <property type="entry name" value="GNAT"/>
    <property type="match status" value="1"/>
</dbReference>
<evidence type="ECO:0000313" key="5">
    <source>
        <dbReference type="Proteomes" id="UP001549104"/>
    </source>
</evidence>
<accession>A0ABV2KD99</accession>
<keyword evidence="1 4" id="KW-0808">Transferase</keyword>
<reference evidence="4 5" key="1">
    <citation type="submission" date="2024-06" db="EMBL/GenBank/DDBJ databases">
        <title>Sorghum-associated microbial communities from plants grown in Nebraska, USA.</title>
        <authorList>
            <person name="Schachtman D."/>
        </authorList>
    </citation>
    <scope>NUCLEOTIDE SEQUENCE [LARGE SCALE GENOMIC DNA]</scope>
    <source>
        <strain evidence="4 5">1288</strain>
    </source>
</reference>
<proteinExistence type="predicted"/>
<dbReference type="SUPFAM" id="SSF55729">
    <property type="entry name" value="Acyl-CoA N-acyltransferases (Nat)"/>
    <property type="match status" value="1"/>
</dbReference>
<dbReference type="PANTHER" id="PTHR43420:SF47">
    <property type="entry name" value="N-ACETYLTRANSFERASE DOMAIN-CONTAINING PROTEIN"/>
    <property type="match status" value="1"/>
</dbReference>